<gene>
    <name evidence="2" type="ORF">HZZ10_03725</name>
</gene>
<dbReference type="InterPro" id="IPR032466">
    <property type="entry name" value="Metal_Hydrolase"/>
</dbReference>
<organism evidence="2 3">
    <name type="scientific">Sanguibacter inulinus</name>
    <dbReference type="NCBI Taxonomy" id="60922"/>
    <lineage>
        <taxon>Bacteria</taxon>
        <taxon>Bacillati</taxon>
        <taxon>Actinomycetota</taxon>
        <taxon>Actinomycetes</taxon>
        <taxon>Micrococcales</taxon>
        <taxon>Sanguibacteraceae</taxon>
        <taxon>Sanguibacter</taxon>
    </lineage>
</organism>
<dbReference type="RefSeq" id="WP_179912456.1">
    <property type="nucleotide sequence ID" value="NZ_JACBYE010000005.1"/>
</dbReference>
<evidence type="ECO:0000313" key="3">
    <source>
        <dbReference type="Proteomes" id="UP000561011"/>
    </source>
</evidence>
<comment type="caution">
    <text evidence="2">The sequence shown here is derived from an EMBL/GenBank/DDBJ whole genome shotgun (WGS) entry which is preliminary data.</text>
</comment>
<keyword evidence="2" id="KW-0378">Hydrolase</keyword>
<dbReference type="Proteomes" id="UP000561011">
    <property type="component" value="Unassembled WGS sequence"/>
</dbReference>
<dbReference type="EMBL" id="JACBYE010000005">
    <property type="protein sequence ID" value="NYS92641.1"/>
    <property type="molecule type" value="Genomic_DNA"/>
</dbReference>
<dbReference type="SUPFAM" id="SSF51556">
    <property type="entry name" value="Metallo-dependent hydrolases"/>
    <property type="match status" value="1"/>
</dbReference>
<dbReference type="Pfam" id="PF07969">
    <property type="entry name" value="Amidohydro_3"/>
    <property type="match status" value="1"/>
</dbReference>
<protein>
    <submittedName>
        <fullName evidence="2">Amidohydrolase family protein</fullName>
    </submittedName>
</protein>
<keyword evidence="3" id="KW-1185">Reference proteome</keyword>
<name>A0A853EQ25_9MICO</name>
<dbReference type="PANTHER" id="PTHR22642">
    <property type="entry name" value="IMIDAZOLONEPROPIONASE"/>
    <property type="match status" value="1"/>
</dbReference>
<dbReference type="Gene3D" id="3.10.310.70">
    <property type="match status" value="1"/>
</dbReference>
<evidence type="ECO:0000259" key="1">
    <source>
        <dbReference type="Pfam" id="PF07969"/>
    </source>
</evidence>
<reference evidence="2 3" key="1">
    <citation type="submission" date="2020-07" db="EMBL/GenBank/DDBJ databases">
        <title>MOT database genomes.</title>
        <authorList>
            <person name="Joseph S."/>
            <person name="Aduse-Opoku J."/>
            <person name="Hashim A."/>
            <person name="Wade W."/>
            <person name="Curtis M."/>
        </authorList>
    </citation>
    <scope>NUCLEOTIDE SEQUENCE [LARGE SCALE GENOMIC DNA]</scope>
    <source>
        <strain evidence="2 3">DSM 100099</strain>
    </source>
</reference>
<evidence type="ECO:0000313" key="2">
    <source>
        <dbReference type="EMBL" id="NYS92641.1"/>
    </source>
</evidence>
<dbReference type="PANTHER" id="PTHR22642:SF2">
    <property type="entry name" value="PROTEIN LONG AFTER FAR-RED 3"/>
    <property type="match status" value="1"/>
</dbReference>
<dbReference type="InterPro" id="IPR013108">
    <property type="entry name" value="Amidohydro_3"/>
</dbReference>
<feature type="domain" description="Amidohydrolase 3" evidence="1">
    <location>
        <begin position="47"/>
        <end position="536"/>
    </location>
</feature>
<dbReference type="AlphaFoldDB" id="A0A853EQ25"/>
<accession>A0A853EQ25</accession>
<dbReference type="Gene3D" id="3.20.20.140">
    <property type="entry name" value="Metal-dependent hydrolases"/>
    <property type="match status" value="1"/>
</dbReference>
<dbReference type="Gene3D" id="2.30.40.10">
    <property type="entry name" value="Urease, subunit C, domain 1"/>
    <property type="match status" value="1"/>
</dbReference>
<proteinExistence type="predicted"/>
<dbReference type="GO" id="GO:0016810">
    <property type="term" value="F:hydrolase activity, acting on carbon-nitrogen (but not peptide) bonds"/>
    <property type="evidence" value="ECO:0007669"/>
    <property type="project" value="InterPro"/>
</dbReference>
<sequence>MTSIVLRGGIIHSPADPFAEAILVDDGVVTWIGANDTADGLAARADRVIELDGALVAPGFVDAHVHVVEEALARAGVDLSAVTSRAAALEAIAERSRSHSAADGPLLAHGWDESQWDDSRPPTAAEIDTMTGGAAVYASRADVHCAVVSSRLADEAGLRGLPGWREDGFVTGEAHVAARGVARALSPQARDRLVEAGLRAAAARGVVSVHENSAPGLDTREGLASLLALTASDDSGLPLVIGYRGELCRTADEAREIASQIPGLRGLAGDLNVDGSIGARTAALRAPYADAPGHAGALSLDADQVRDHVLAVTEAGLQAGFHVIGDLAMDTALAGLAAAAETARSAMRKIGHRLEHALLLDDAALQALVPLGVGLSMQPGFDAAWGGPGGLYEARLGNERAAGMNRLAAIASAGIPTAFGSDAPVTPLHPWAAVRAAVFHHTADQRISARAAFRSSTRGGWRLAGLDHTGAGEIRVGAPAHLAVWRAEQVTVQSEAAGLSSWSTDARSGTPLLPDLTDPAATPTCVMTLRAGRAIYDTLG</sequence>
<dbReference type="InterPro" id="IPR011059">
    <property type="entry name" value="Metal-dep_hydrolase_composite"/>
</dbReference>
<dbReference type="SUPFAM" id="SSF51338">
    <property type="entry name" value="Composite domain of metallo-dependent hydrolases"/>
    <property type="match status" value="1"/>
</dbReference>